<dbReference type="InterPro" id="IPR002698">
    <property type="entry name" value="FTHF_cligase"/>
</dbReference>
<dbReference type="SUPFAM" id="SSF100950">
    <property type="entry name" value="NagB/RpiA/CoA transferase-like"/>
    <property type="match status" value="1"/>
</dbReference>
<dbReference type="EMBL" id="QAOQ01000002">
    <property type="protein sequence ID" value="PTR00057.1"/>
    <property type="molecule type" value="Genomic_DNA"/>
</dbReference>
<accession>A0A2T5JE52</accession>
<feature type="binding site" evidence="4">
    <location>
        <position position="48"/>
    </location>
    <ligand>
        <name>substrate</name>
    </ligand>
</feature>
<dbReference type="GO" id="GO:0009396">
    <property type="term" value="P:folic acid-containing compound biosynthetic process"/>
    <property type="evidence" value="ECO:0007669"/>
    <property type="project" value="TreeGrafter"/>
</dbReference>
<gene>
    <name evidence="6" type="ORF">C8P68_102888</name>
</gene>
<dbReference type="Pfam" id="PF01812">
    <property type="entry name" value="5-FTHF_cyc-lig"/>
    <property type="match status" value="1"/>
</dbReference>
<reference evidence="6 7" key="1">
    <citation type="submission" date="2018-04" db="EMBL/GenBank/DDBJ databases">
        <title>Genomic Encyclopedia of Archaeal and Bacterial Type Strains, Phase II (KMG-II): from individual species to whole genera.</title>
        <authorList>
            <person name="Goeker M."/>
        </authorList>
    </citation>
    <scope>NUCLEOTIDE SEQUENCE [LARGE SCALE GENOMIC DNA]</scope>
    <source>
        <strain evidence="6 7">DSM 26809</strain>
    </source>
</reference>
<evidence type="ECO:0000256" key="2">
    <source>
        <dbReference type="ARBA" id="ARBA00022741"/>
    </source>
</evidence>
<evidence type="ECO:0000313" key="7">
    <source>
        <dbReference type="Proteomes" id="UP000244168"/>
    </source>
</evidence>
<keyword evidence="7" id="KW-1185">Reference proteome</keyword>
<keyword evidence="3 4" id="KW-0067">ATP-binding</keyword>
<comment type="caution">
    <text evidence="6">The sequence shown here is derived from an EMBL/GenBank/DDBJ whole genome shotgun (WGS) entry which is preliminary data.</text>
</comment>
<keyword evidence="5" id="KW-0479">Metal-binding</keyword>
<dbReference type="PANTHER" id="PTHR23407:SF1">
    <property type="entry name" value="5-FORMYLTETRAHYDROFOLATE CYCLO-LIGASE"/>
    <property type="match status" value="1"/>
</dbReference>
<evidence type="ECO:0000256" key="5">
    <source>
        <dbReference type="RuleBase" id="RU361279"/>
    </source>
</evidence>
<dbReference type="GO" id="GO:0046872">
    <property type="term" value="F:metal ion binding"/>
    <property type="evidence" value="ECO:0007669"/>
    <property type="project" value="UniProtKB-KW"/>
</dbReference>
<feature type="binding site" evidence="4">
    <location>
        <begin position="134"/>
        <end position="142"/>
    </location>
    <ligand>
        <name>ATP</name>
        <dbReference type="ChEBI" id="CHEBI:30616"/>
    </ligand>
</feature>
<dbReference type="NCBIfam" id="TIGR02727">
    <property type="entry name" value="MTHFS_bact"/>
    <property type="match status" value="1"/>
</dbReference>
<name>A0A2T5JE52_9SPHI</name>
<dbReference type="InterPro" id="IPR037171">
    <property type="entry name" value="NagB/RpiA_transferase-like"/>
</dbReference>
<dbReference type="GO" id="GO:0005524">
    <property type="term" value="F:ATP binding"/>
    <property type="evidence" value="ECO:0007669"/>
    <property type="project" value="UniProtKB-KW"/>
</dbReference>
<dbReference type="GO" id="GO:0030272">
    <property type="term" value="F:5-formyltetrahydrofolate cyclo-ligase activity"/>
    <property type="evidence" value="ECO:0007669"/>
    <property type="project" value="UniProtKB-EC"/>
</dbReference>
<evidence type="ECO:0000256" key="3">
    <source>
        <dbReference type="ARBA" id="ARBA00022840"/>
    </source>
</evidence>
<comment type="similarity">
    <text evidence="1 5">Belongs to the 5-formyltetrahydrofolate cyclo-ligase family.</text>
</comment>
<evidence type="ECO:0000313" key="6">
    <source>
        <dbReference type="EMBL" id="PTR00057.1"/>
    </source>
</evidence>
<organism evidence="6 7">
    <name type="scientific">Mucilaginibacter yixingensis</name>
    <dbReference type="NCBI Taxonomy" id="1295612"/>
    <lineage>
        <taxon>Bacteria</taxon>
        <taxon>Pseudomonadati</taxon>
        <taxon>Bacteroidota</taxon>
        <taxon>Sphingobacteriia</taxon>
        <taxon>Sphingobacteriales</taxon>
        <taxon>Sphingobacteriaceae</taxon>
        <taxon>Mucilaginibacter</taxon>
    </lineage>
</organism>
<comment type="catalytic activity">
    <reaction evidence="5">
        <text>(6S)-5-formyl-5,6,7,8-tetrahydrofolate + ATP = (6R)-5,10-methenyltetrahydrofolate + ADP + phosphate</text>
        <dbReference type="Rhea" id="RHEA:10488"/>
        <dbReference type="ChEBI" id="CHEBI:30616"/>
        <dbReference type="ChEBI" id="CHEBI:43474"/>
        <dbReference type="ChEBI" id="CHEBI:57455"/>
        <dbReference type="ChEBI" id="CHEBI:57457"/>
        <dbReference type="ChEBI" id="CHEBI:456216"/>
        <dbReference type="EC" id="6.3.3.2"/>
    </reaction>
</comment>
<dbReference type="PANTHER" id="PTHR23407">
    <property type="entry name" value="ATPASE INHIBITOR/5-FORMYLTETRAHYDROFOLATE CYCLO-LIGASE"/>
    <property type="match status" value="1"/>
</dbReference>
<evidence type="ECO:0000256" key="1">
    <source>
        <dbReference type="ARBA" id="ARBA00010638"/>
    </source>
</evidence>
<feature type="binding site" evidence="4">
    <location>
        <begin position="3"/>
        <end position="7"/>
    </location>
    <ligand>
        <name>ATP</name>
        <dbReference type="ChEBI" id="CHEBI:30616"/>
    </ligand>
</feature>
<dbReference type="AlphaFoldDB" id="A0A2T5JE52"/>
<dbReference type="Gene3D" id="3.40.50.10420">
    <property type="entry name" value="NagB/RpiA/CoA transferase-like"/>
    <property type="match status" value="1"/>
</dbReference>
<dbReference type="EC" id="6.3.3.2" evidence="5"/>
<keyword evidence="6" id="KW-0436">Ligase</keyword>
<evidence type="ECO:0000256" key="4">
    <source>
        <dbReference type="PIRSR" id="PIRSR006806-1"/>
    </source>
</evidence>
<dbReference type="PIRSF" id="PIRSF006806">
    <property type="entry name" value="FTHF_cligase"/>
    <property type="match status" value="1"/>
</dbReference>
<keyword evidence="5" id="KW-0460">Magnesium</keyword>
<dbReference type="GO" id="GO:0035999">
    <property type="term" value="P:tetrahydrofolate interconversion"/>
    <property type="evidence" value="ECO:0007669"/>
    <property type="project" value="TreeGrafter"/>
</dbReference>
<feature type="binding site" evidence="4">
    <location>
        <position position="55"/>
    </location>
    <ligand>
        <name>substrate</name>
    </ligand>
</feature>
<dbReference type="RefSeq" id="WP_107827953.1">
    <property type="nucleotide sequence ID" value="NZ_CP160205.1"/>
</dbReference>
<comment type="cofactor">
    <cofactor evidence="5">
        <name>Mg(2+)</name>
        <dbReference type="ChEBI" id="CHEBI:18420"/>
    </cofactor>
</comment>
<sequence>MTKSQLRKIYKEKREQLSEDEYASINQLILLQFQQLKLAGIRCIHLFLPMRERKEPDTWLIRDWLKANHPEIKIVFPQTDFKTLTMRSFADDDQLVLSTNNYGISEPVSGNEVDVKEIDLVLLPLLVFDKWGYRVGYGKGFYDRFCAECREDTIFVGVSMFEPVNKIDDVNEYDVQMDACIMPSHYGHWL</sequence>
<protein>
    <recommendedName>
        <fullName evidence="5">5-formyltetrahydrofolate cyclo-ligase</fullName>
        <ecNumber evidence="5">6.3.3.2</ecNumber>
    </recommendedName>
</protein>
<dbReference type="Proteomes" id="UP000244168">
    <property type="component" value="Unassembled WGS sequence"/>
</dbReference>
<proteinExistence type="inferred from homology"/>
<keyword evidence="2 4" id="KW-0547">Nucleotide-binding</keyword>
<dbReference type="InterPro" id="IPR024185">
    <property type="entry name" value="FTHF_cligase-like_sf"/>
</dbReference>
<dbReference type="OrthoDB" id="9801938at2"/>